<evidence type="ECO:0000259" key="4">
    <source>
        <dbReference type="Pfam" id="PF05567"/>
    </source>
</evidence>
<evidence type="ECO:0000256" key="2">
    <source>
        <dbReference type="ARBA" id="ARBA00022837"/>
    </source>
</evidence>
<keyword evidence="3" id="KW-0732">Signal</keyword>
<name>B6SE68_KINKI</name>
<protein>
    <submittedName>
        <fullName evidence="5">PilC2</fullName>
    </submittedName>
</protein>
<gene>
    <name evidence="5" type="primary">pilC2</name>
</gene>
<sequence>MKPASKKCISTQLRQLNKMLWVAFPLLSLPFYAQAENNTPFSDSSLTGIQKTYGPNVTLALSVEFPTAGAAYSTATEFTEAMMSQTFLGYFDNTKCYEYVSPSDRNGMKAFAASGYKQNSGSDNVSKDNRGRLLLAPDGTQALAGKQRPWIFDYAGRRFSVPDPAYSNNILYESIRQKEFFLHDSMDTSLNDSMGTSGAVNHKYETDEREYFHPTRTASTSNGMVGVCEGEKEFSGNFMNWATMSAIDIFRQAMTGGNRALGVAKDTTAYVAGDTPTQTFLRRANVVRAQNAHYMQRTVRLSEANIRKVLPHDYAVDGVYPTLANNGRESPSNNFFLYQGYVPHPYAYRMRLDSSRQWKEETRQTSIKAMTGKVTLATNRPLLVRNSGFGVDFRRAVHDVSGNGWYHKAFRRDDWSSGSDWWSGATWLGDINDGTNGRYWAPVKSRVMPYQVTVEACVPDKLEANCVRQPSGSYKPEGLMQQNASTMRFAAFGYANIAGNTVSGGVLRSRMRYIANPNKDGATATGPAVKYQEEINPKTGQFYVNPDRNAEETAAQAFVVNTGDKNLPSSNFDNSGTINYLNKFGDYNNYKTNDPGAELYYTALRYLRNKGFPALYKTKLAEATRSNITREVRDNFPLIADNWDNPLNVFSDNTTLNVADNVCRPNYIIYIGDTNTHADASLPGGGNTQYDFNVNDDPDIHVRDLINEKISPNEPRLSWWNGNWGADASPGGAMAALALWGRTNDLQQNFGKRLSSFMIDTVEDGKFKPENNNYWLAAKYGGFNDLNNNGVPDKGEWEATSASDKVSAFEAPAVSNGTPQNFAVANNPTSMVAALNRAFEATATAEAPSATSLGTTSTKPLSERGKTMLLQSVFRDATTVVNGARVKVASGDVLGLEATLKGHKLEYEKKWSAGEKLQAAYHNANGWTNRKVFTRANANSGAVRLQGSNNAVTSVVGGSDAADLVNYALGAPTYEDGRKFRIRPNHLMGTVINSPVVTIPSRTGSVSTVAGSCTYPASANISSRANRHVVAANDGMFYVLNSSGQEIASYMPSTALSQLARYASPNYSHFFMNDGIAATSEVCFDTGNDKGNGKAHTVVVGTAGRGGNSVYALDLTNPTDLTESDMLWEFTHDGLGKSLFAPIITHDSTGTPVAIVSSGYNAKEDNGYVYVLKLNKPVGSPWVEDTHPTKPWGNNGNWYRIKLGAGGVGELFAYQNEARTVAAVYGGDLEGKLWKVSQNAEGRFVAGYVDSANNTLPIFKTADKTSIVGAPFAQIVGGKTYVVFITGRYFNKSDLPSTTQTVQNYAYGIIESKISDNRNPTASGALIEDGENLLQQHVEEEIVPDNVRQTVFYKVTNHQITNKHQGWKLKLQKNWLSIDKSAIRGKRVAEFSAVNPLATDVASADNMCTENGSTYSLSVNVFNGGVYNKPIYDTNGDGKFTEADTLVSVAGQAGILTRLTEVSTEFGRIVGGINSMGNMIQMPKDNITSDPVVKRVSWREIF</sequence>
<reference evidence="5" key="1">
    <citation type="journal article" date="2008" name="J. Bacteriol.">
        <title>Kingella kingae expresses type IV pili that mediate adherence to respiratory epithelial and synovial cells.</title>
        <authorList>
            <person name="Kehl-Fie T.E."/>
            <person name="Miller S.E."/>
            <person name="St Geme J.W.III."/>
        </authorList>
    </citation>
    <scope>NUCLEOTIDE SEQUENCE</scope>
    <source>
        <strain evidence="5">269-492</strain>
    </source>
</reference>
<dbReference type="SMR" id="B6SE68"/>
<feature type="chain" id="PRO_5002847087" evidence="3">
    <location>
        <begin position="36"/>
        <end position="1502"/>
    </location>
</feature>
<accession>B6SE68</accession>
<proteinExistence type="predicted"/>
<dbReference type="Pfam" id="PF05567">
    <property type="entry name" value="T4P_PilY1"/>
    <property type="match status" value="1"/>
</dbReference>
<dbReference type="RefSeq" id="WP_285068138.1">
    <property type="nucleotide sequence ID" value="NZ_JARXSC010000004.1"/>
</dbReference>
<keyword evidence="1" id="KW-0479">Metal-binding</keyword>
<dbReference type="EMBL" id="EU828770">
    <property type="protein sequence ID" value="ACF19886.1"/>
    <property type="molecule type" value="Genomic_DNA"/>
</dbReference>
<feature type="signal peptide" evidence="3">
    <location>
        <begin position="1"/>
        <end position="35"/>
    </location>
</feature>
<evidence type="ECO:0000256" key="3">
    <source>
        <dbReference type="SAM" id="SignalP"/>
    </source>
</evidence>
<evidence type="ECO:0000313" key="5">
    <source>
        <dbReference type="EMBL" id="ACF19886.1"/>
    </source>
</evidence>
<feature type="domain" description="PilY1 beta-propeller" evidence="4">
    <location>
        <begin position="988"/>
        <end position="1341"/>
    </location>
</feature>
<dbReference type="GO" id="GO:0046872">
    <property type="term" value="F:metal ion binding"/>
    <property type="evidence" value="ECO:0007669"/>
    <property type="project" value="UniProtKB-KW"/>
</dbReference>
<keyword evidence="2" id="KW-0106">Calcium</keyword>
<dbReference type="InterPro" id="IPR008707">
    <property type="entry name" value="B-propeller_PilY1"/>
</dbReference>
<evidence type="ECO:0000256" key="1">
    <source>
        <dbReference type="ARBA" id="ARBA00022723"/>
    </source>
</evidence>
<organism evidence="5">
    <name type="scientific">Kingella kingae</name>
    <dbReference type="NCBI Taxonomy" id="504"/>
    <lineage>
        <taxon>Bacteria</taxon>
        <taxon>Pseudomonadati</taxon>
        <taxon>Pseudomonadota</taxon>
        <taxon>Betaproteobacteria</taxon>
        <taxon>Neisseriales</taxon>
        <taxon>Neisseriaceae</taxon>
        <taxon>Kingella</taxon>
    </lineage>
</organism>